<evidence type="ECO:0000313" key="2">
    <source>
        <dbReference type="EMBL" id="GAL91883.1"/>
    </source>
</evidence>
<reference evidence="3" key="1">
    <citation type="journal article" date="2015" name="Genome">
        <title>Whole Genome Sequence of the Non-Microcystin-Producing Microcystis aeruginosa Strain NIES-44.</title>
        <authorList>
            <person name="Okano K."/>
            <person name="Miyata N."/>
            <person name="Ozaki Y."/>
        </authorList>
    </citation>
    <scope>NUCLEOTIDE SEQUENCE [LARGE SCALE GENOMIC DNA]</scope>
    <source>
        <strain evidence="3">NIES-44</strain>
    </source>
</reference>
<keyword evidence="1" id="KW-1133">Transmembrane helix</keyword>
<dbReference type="Proteomes" id="UP000030321">
    <property type="component" value="Unassembled WGS sequence"/>
</dbReference>
<proteinExistence type="predicted"/>
<name>A0A0A1VR17_MICAE</name>
<feature type="transmembrane region" description="Helical" evidence="1">
    <location>
        <begin position="18"/>
        <end position="35"/>
    </location>
</feature>
<keyword evidence="1" id="KW-0472">Membrane</keyword>
<dbReference type="RefSeq" id="WP_004268453.1">
    <property type="nucleotide sequence ID" value="NZ_BBPA01000015.1"/>
</dbReference>
<keyword evidence="1" id="KW-0812">Transmembrane</keyword>
<organism evidence="2 3">
    <name type="scientific">Microcystis aeruginosa NIES-44</name>
    <dbReference type="NCBI Taxonomy" id="449439"/>
    <lineage>
        <taxon>Bacteria</taxon>
        <taxon>Bacillati</taxon>
        <taxon>Cyanobacteriota</taxon>
        <taxon>Cyanophyceae</taxon>
        <taxon>Oscillatoriophycideae</taxon>
        <taxon>Chroococcales</taxon>
        <taxon>Microcystaceae</taxon>
        <taxon>Microcystis</taxon>
    </lineage>
</organism>
<evidence type="ECO:0000313" key="3">
    <source>
        <dbReference type="Proteomes" id="UP000030321"/>
    </source>
</evidence>
<sequence length="70" mass="7782">MNQVNSTGIKIPKSGWRLLPFLVLGVLVFAFNSSLELNYLVKGYITLLELQAGIVVLYFLLAKLGKSQKL</sequence>
<dbReference type="EMBL" id="BBPA01000015">
    <property type="protein sequence ID" value="GAL91883.1"/>
    <property type="molecule type" value="Genomic_DNA"/>
</dbReference>
<accession>A0A0A1VR17</accession>
<gene>
    <name evidence="2" type="ORF">N44_00171</name>
</gene>
<comment type="caution">
    <text evidence="2">The sequence shown here is derived from an EMBL/GenBank/DDBJ whole genome shotgun (WGS) entry which is preliminary data.</text>
</comment>
<evidence type="ECO:0000256" key="1">
    <source>
        <dbReference type="SAM" id="Phobius"/>
    </source>
</evidence>
<protein>
    <submittedName>
        <fullName evidence="2">Uncharacterized protein</fullName>
    </submittedName>
</protein>
<dbReference type="AlphaFoldDB" id="A0A0A1VR17"/>
<feature type="transmembrane region" description="Helical" evidence="1">
    <location>
        <begin position="41"/>
        <end position="61"/>
    </location>
</feature>